<organism evidence="2 3">
    <name type="scientific">Daphnia magna</name>
    <dbReference type="NCBI Taxonomy" id="35525"/>
    <lineage>
        <taxon>Eukaryota</taxon>
        <taxon>Metazoa</taxon>
        <taxon>Ecdysozoa</taxon>
        <taxon>Arthropoda</taxon>
        <taxon>Crustacea</taxon>
        <taxon>Branchiopoda</taxon>
        <taxon>Diplostraca</taxon>
        <taxon>Cladocera</taxon>
        <taxon>Anomopoda</taxon>
        <taxon>Daphniidae</taxon>
        <taxon>Daphnia</taxon>
    </lineage>
</organism>
<proteinExistence type="predicted"/>
<dbReference type="EMBL" id="JAOYFB010000003">
    <property type="protein sequence ID" value="KAK4010131.1"/>
    <property type="molecule type" value="Genomic_DNA"/>
</dbReference>
<protein>
    <submittedName>
        <fullName evidence="2">Uncharacterized protein</fullName>
    </submittedName>
</protein>
<feature type="region of interest" description="Disordered" evidence="1">
    <location>
        <begin position="82"/>
        <end position="101"/>
    </location>
</feature>
<keyword evidence="3" id="KW-1185">Reference proteome</keyword>
<gene>
    <name evidence="2" type="ORF">OUZ56_019279</name>
</gene>
<sequence length="101" mass="10825">MAKLDSHMTYDNSEMDEMAFVSIGVTENSSTAGTGKLCKQCKPCGPVACKIYEMAFVSTRGAENSCNQVALETVAHQVAIKSRESEPHKPANKIGFSPGIL</sequence>
<reference evidence="2 3" key="1">
    <citation type="journal article" date="2023" name="Nucleic Acids Res.">
        <title>The hologenome of Daphnia magna reveals possible DNA methylation and microbiome-mediated evolution of the host genome.</title>
        <authorList>
            <person name="Chaturvedi A."/>
            <person name="Li X."/>
            <person name="Dhandapani V."/>
            <person name="Marshall H."/>
            <person name="Kissane S."/>
            <person name="Cuenca-Cambronero M."/>
            <person name="Asole G."/>
            <person name="Calvet F."/>
            <person name="Ruiz-Romero M."/>
            <person name="Marangio P."/>
            <person name="Guigo R."/>
            <person name="Rago D."/>
            <person name="Mirbahai L."/>
            <person name="Eastwood N."/>
            <person name="Colbourne J.K."/>
            <person name="Zhou J."/>
            <person name="Mallon E."/>
            <person name="Orsini L."/>
        </authorList>
    </citation>
    <scope>NUCLEOTIDE SEQUENCE [LARGE SCALE GENOMIC DNA]</scope>
    <source>
        <strain evidence="2">LRV0_1</strain>
    </source>
</reference>
<accession>A0ABQ9ZB47</accession>
<dbReference type="Proteomes" id="UP001234178">
    <property type="component" value="Unassembled WGS sequence"/>
</dbReference>
<evidence type="ECO:0000256" key="1">
    <source>
        <dbReference type="SAM" id="MobiDB-lite"/>
    </source>
</evidence>
<name>A0ABQ9ZB47_9CRUS</name>
<evidence type="ECO:0000313" key="3">
    <source>
        <dbReference type="Proteomes" id="UP001234178"/>
    </source>
</evidence>
<comment type="caution">
    <text evidence="2">The sequence shown here is derived from an EMBL/GenBank/DDBJ whole genome shotgun (WGS) entry which is preliminary data.</text>
</comment>
<evidence type="ECO:0000313" key="2">
    <source>
        <dbReference type="EMBL" id="KAK4010131.1"/>
    </source>
</evidence>